<evidence type="ECO:0000256" key="7">
    <source>
        <dbReference type="SAM" id="Coils"/>
    </source>
</evidence>
<dbReference type="InterPro" id="IPR020579">
    <property type="entry name" value="Exonuc_VII_lsu_C"/>
</dbReference>
<feature type="domain" description="OB-fold nucleic acid binding" evidence="9">
    <location>
        <begin position="18"/>
        <end position="111"/>
    </location>
</feature>
<proteinExistence type="inferred from homology"/>
<dbReference type="Proteomes" id="UP000244906">
    <property type="component" value="Unassembled WGS sequence"/>
</dbReference>
<dbReference type="Pfam" id="PF02601">
    <property type="entry name" value="Exonuc_VII_L"/>
    <property type="match status" value="1"/>
</dbReference>
<keyword evidence="1 5" id="KW-0963">Cytoplasm</keyword>
<name>A0A2V1H5U0_9GAMM</name>
<dbReference type="GO" id="GO:0005737">
    <property type="term" value="C:cytoplasm"/>
    <property type="evidence" value="ECO:0007669"/>
    <property type="project" value="UniProtKB-SubCell"/>
</dbReference>
<sequence length="461" mass="51122">MSENSSLSGAGRDKSQPLSVSGLNQSARYLLESTFPSIWLEAELSGYRPHGSGHWYFTLKDKKANISCAMFRRENSRIGFEPQDGMQLLVRGRISLYEPRGNYQLIIDHMEQAGNGALKREFELLKQRLWHEGLFDPASKKAFPESPKKIGVITSPTGAAITDILTVLKRRNPAIEVIIYPAAVQGAEAAPRLIQALQTANRRQECDLLIIGRGGGSLEDLQAFNDEALARAIAASELPIISAVGHEIDTSISDFVADAQAATPSAAAELVSPDHGGEQIWLAQQRRKLIQLIQQRIRANQQNLTHLSSRLRHPGQQLQQKMQQLDQLTFRLNTFIEKNLQDRAKKLTQLQHRLTSHSPEKQIAAKASQLEQLNLKMNFAIEQKMQQKKNQLARLAEGLNSYSPLSTLSRGYALVTNEKQQVIKSSEQLTSGQIINIQLAQGSASAQITSKATQQLEAAND</sequence>
<comment type="catalytic activity">
    <reaction evidence="5 6">
        <text>Exonucleolytic cleavage in either 5'- to 3'- or 3'- to 5'-direction to yield nucleoside 5'-phosphates.</text>
        <dbReference type="EC" id="3.1.11.6"/>
    </reaction>
</comment>
<dbReference type="HAMAP" id="MF_00378">
    <property type="entry name" value="Exonuc_7_L"/>
    <property type="match status" value="1"/>
</dbReference>
<evidence type="ECO:0000256" key="4">
    <source>
        <dbReference type="ARBA" id="ARBA00022839"/>
    </source>
</evidence>
<dbReference type="PANTHER" id="PTHR30008">
    <property type="entry name" value="EXODEOXYRIBONUCLEASE 7 LARGE SUBUNIT"/>
    <property type="match status" value="1"/>
</dbReference>
<accession>A0A2V1H5U0</accession>
<organism evidence="10 11">
    <name type="scientific">Pelagibaculum spongiae</name>
    <dbReference type="NCBI Taxonomy" id="2080658"/>
    <lineage>
        <taxon>Bacteria</taxon>
        <taxon>Pseudomonadati</taxon>
        <taxon>Pseudomonadota</taxon>
        <taxon>Gammaproteobacteria</taxon>
        <taxon>Oceanospirillales</taxon>
        <taxon>Pelagibaculum</taxon>
    </lineage>
</organism>
<reference evidence="10 11" key="1">
    <citation type="submission" date="2018-04" db="EMBL/GenBank/DDBJ databases">
        <title>Thalassorhabdus spongiae gen. nov., sp. nov., isolated from a marine sponge in South-West Iceland.</title>
        <authorList>
            <person name="Knobloch S."/>
            <person name="Daussin A."/>
            <person name="Johannsson R."/>
            <person name="Marteinsson V.T."/>
        </authorList>
    </citation>
    <scope>NUCLEOTIDE SEQUENCE [LARGE SCALE GENOMIC DNA]</scope>
    <source>
        <strain evidence="10 11">Hp12</strain>
    </source>
</reference>
<evidence type="ECO:0000256" key="3">
    <source>
        <dbReference type="ARBA" id="ARBA00022801"/>
    </source>
</evidence>
<dbReference type="GO" id="GO:0006308">
    <property type="term" value="P:DNA catabolic process"/>
    <property type="evidence" value="ECO:0007669"/>
    <property type="project" value="UniProtKB-UniRule"/>
</dbReference>
<dbReference type="AlphaFoldDB" id="A0A2V1H5U0"/>
<feature type="coiled-coil region" evidence="7">
    <location>
        <begin position="363"/>
        <end position="390"/>
    </location>
</feature>
<keyword evidence="3 5" id="KW-0378">Hydrolase</keyword>
<comment type="caution">
    <text evidence="10">The sequence shown here is derived from an EMBL/GenBank/DDBJ whole genome shotgun (WGS) entry which is preliminary data.</text>
</comment>
<feature type="domain" description="Exonuclease VII large subunit C-terminal" evidence="8">
    <location>
        <begin position="134"/>
        <end position="446"/>
    </location>
</feature>
<comment type="subunit">
    <text evidence="5">Heterooligomer composed of large and small subunits.</text>
</comment>
<evidence type="ECO:0000259" key="8">
    <source>
        <dbReference type="Pfam" id="PF02601"/>
    </source>
</evidence>
<dbReference type="GO" id="GO:0003676">
    <property type="term" value="F:nucleic acid binding"/>
    <property type="evidence" value="ECO:0007669"/>
    <property type="project" value="InterPro"/>
</dbReference>
<keyword evidence="2 5" id="KW-0540">Nuclease</keyword>
<dbReference type="EMBL" id="QDDL01000001">
    <property type="protein sequence ID" value="PVZ72628.1"/>
    <property type="molecule type" value="Genomic_DNA"/>
</dbReference>
<dbReference type="PANTHER" id="PTHR30008:SF0">
    <property type="entry name" value="EXODEOXYRIBONUCLEASE 7 LARGE SUBUNIT"/>
    <property type="match status" value="1"/>
</dbReference>
<dbReference type="Pfam" id="PF13742">
    <property type="entry name" value="tRNA_anti_2"/>
    <property type="match status" value="1"/>
</dbReference>
<dbReference type="CDD" id="cd04489">
    <property type="entry name" value="ExoVII_LU_OBF"/>
    <property type="match status" value="1"/>
</dbReference>
<evidence type="ECO:0000256" key="1">
    <source>
        <dbReference type="ARBA" id="ARBA00022490"/>
    </source>
</evidence>
<dbReference type="EC" id="3.1.11.6" evidence="5"/>
<dbReference type="InterPro" id="IPR025824">
    <property type="entry name" value="OB-fold_nuc-bd_dom"/>
</dbReference>
<dbReference type="GO" id="GO:0008855">
    <property type="term" value="F:exodeoxyribonuclease VII activity"/>
    <property type="evidence" value="ECO:0007669"/>
    <property type="project" value="UniProtKB-UniRule"/>
</dbReference>
<keyword evidence="4 5" id="KW-0269">Exonuclease</keyword>
<gene>
    <name evidence="5" type="primary">xseA</name>
    <name evidence="10" type="ORF">DC094_04775</name>
</gene>
<evidence type="ECO:0000256" key="5">
    <source>
        <dbReference type="HAMAP-Rule" id="MF_00378"/>
    </source>
</evidence>
<dbReference type="GO" id="GO:0009318">
    <property type="term" value="C:exodeoxyribonuclease VII complex"/>
    <property type="evidence" value="ECO:0007669"/>
    <property type="project" value="UniProtKB-UniRule"/>
</dbReference>
<comment type="subcellular location">
    <subcellularLocation>
        <location evidence="5 6">Cytoplasm</location>
    </subcellularLocation>
</comment>
<keyword evidence="11" id="KW-1185">Reference proteome</keyword>
<keyword evidence="7" id="KW-0175">Coiled coil</keyword>
<evidence type="ECO:0000256" key="6">
    <source>
        <dbReference type="RuleBase" id="RU004355"/>
    </source>
</evidence>
<evidence type="ECO:0000313" key="11">
    <source>
        <dbReference type="Proteomes" id="UP000244906"/>
    </source>
</evidence>
<evidence type="ECO:0000259" key="9">
    <source>
        <dbReference type="Pfam" id="PF13742"/>
    </source>
</evidence>
<dbReference type="OrthoDB" id="9802795at2"/>
<comment type="similarity">
    <text evidence="5 6">Belongs to the XseA family.</text>
</comment>
<protein>
    <recommendedName>
        <fullName evidence="5">Exodeoxyribonuclease 7 large subunit</fullName>
        <ecNumber evidence="5">3.1.11.6</ecNumber>
    </recommendedName>
    <alternativeName>
        <fullName evidence="5">Exodeoxyribonuclease VII large subunit</fullName>
        <shortName evidence="5">Exonuclease VII large subunit</shortName>
    </alternativeName>
</protein>
<evidence type="ECO:0000256" key="2">
    <source>
        <dbReference type="ARBA" id="ARBA00022722"/>
    </source>
</evidence>
<dbReference type="InterPro" id="IPR003753">
    <property type="entry name" value="Exonuc_VII_L"/>
</dbReference>
<dbReference type="NCBIfam" id="TIGR00237">
    <property type="entry name" value="xseA"/>
    <property type="match status" value="1"/>
</dbReference>
<comment type="function">
    <text evidence="5">Bidirectionally degrades single-stranded DNA into large acid-insoluble oligonucleotides, which are then degraded further into small acid-soluble oligonucleotides.</text>
</comment>
<evidence type="ECO:0000313" key="10">
    <source>
        <dbReference type="EMBL" id="PVZ72628.1"/>
    </source>
</evidence>